<evidence type="ECO:0000313" key="2">
    <source>
        <dbReference type="EMBL" id="PMD28080.1"/>
    </source>
</evidence>
<feature type="compositionally biased region" description="Low complexity" evidence="1">
    <location>
        <begin position="158"/>
        <end position="170"/>
    </location>
</feature>
<name>A0A2J6QP87_9HELO</name>
<evidence type="ECO:0000256" key="1">
    <source>
        <dbReference type="SAM" id="MobiDB-lite"/>
    </source>
</evidence>
<dbReference type="Proteomes" id="UP000235672">
    <property type="component" value="Unassembled WGS sequence"/>
</dbReference>
<accession>A0A2J6QP87</accession>
<organism evidence="2 3">
    <name type="scientific">Hyaloscypha hepaticicola</name>
    <dbReference type="NCBI Taxonomy" id="2082293"/>
    <lineage>
        <taxon>Eukaryota</taxon>
        <taxon>Fungi</taxon>
        <taxon>Dikarya</taxon>
        <taxon>Ascomycota</taxon>
        <taxon>Pezizomycotina</taxon>
        <taxon>Leotiomycetes</taxon>
        <taxon>Helotiales</taxon>
        <taxon>Hyaloscyphaceae</taxon>
        <taxon>Hyaloscypha</taxon>
    </lineage>
</organism>
<dbReference type="EMBL" id="KZ613464">
    <property type="protein sequence ID" value="PMD28080.1"/>
    <property type="molecule type" value="Genomic_DNA"/>
</dbReference>
<evidence type="ECO:0000313" key="3">
    <source>
        <dbReference type="Proteomes" id="UP000235672"/>
    </source>
</evidence>
<protein>
    <submittedName>
        <fullName evidence="2">Uncharacterized protein</fullName>
    </submittedName>
</protein>
<gene>
    <name evidence="2" type="ORF">NA56DRAFT_169</name>
</gene>
<feature type="compositionally biased region" description="Polar residues" evidence="1">
    <location>
        <begin position="136"/>
        <end position="157"/>
    </location>
</feature>
<feature type="region of interest" description="Disordered" evidence="1">
    <location>
        <begin position="136"/>
        <end position="198"/>
    </location>
</feature>
<keyword evidence="3" id="KW-1185">Reference proteome</keyword>
<dbReference type="AlphaFoldDB" id="A0A2J6QP87"/>
<sequence length="235" mass="26480">MTSLRMLLSNRRILLSIVGSRSGRICLASKATFLSPTLRIQRDEGCVSTSWGQCGLEYCRACHVRLRSKLGLTERHSSLLRFGGNRTQKFRLDGILTSYSTTSEHPSCPAQSIVYRMGLLPRWGIDYPILNPKQKSSLSDPLADTPSTRSTANPGQQTRSSCSGTSTSDSKPINTKLSPMTPPPHSIPVPRHSRSSNRGRRFHFRTICTRCSLQAHRSRLRPRPRECELRCRSRW</sequence>
<reference evidence="2 3" key="1">
    <citation type="submission" date="2016-05" db="EMBL/GenBank/DDBJ databases">
        <title>A degradative enzymes factory behind the ericoid mycorrhizal symbiosis.</title>
        <authorList>
            <consortium name="DOE Joint Genome Institute"/>
            <person name="Martino E."/>
            <person name="Morin E."/>
            <person name="Grelet G."/>
            <person name="Kuo A."/>
            <person name="Kohler A."/>
            <person name="Daghino S."/>
            <person name="Barry K."/>
            <person name="Choi C."/>
            <person name="Cichocki N."/>
            <person name="Clum A."/>
            <person name="Copeland A."/>
            <person name="Hainaut M."/>
            <person name="Haridas S."/>
            <person name="Labutti K."/>
            <person name="Lindquist E."/>
            <person name="Lipzen A."/>
            <person name="Khouja H.-R."/>
            <person name="Murat C."/>
            <person name="Ohm R."/>
            <person name="Olson A."/>
            <person name="Spatafora J."/>
            <person name="Veneault-Fourrey C."/>
            <person name="Henrissat B."/>
            <person name="Grigoriev I."/>
            <person name="Martin F."/>
            <person name="Perotto S."/>
        </authorList>
    </citation>
    <scope>NUCLEOTIDE SEQUENCE [LARGE SCALE GENOMIC DNA]</scope>
    <source>
        <strain evidence="2 3">UAMH 7357</strain>
    </source>
</reference>
<proteinExistence type="predicted"/>